<dbReference type="EMBL" id="MKIE01000004">
    <property type="protein sequence ID" value="OHW62348.1"/>
    <property type="molecule type" value="Genomic_DNA"/>
</dbReference>
<dbReference type="AlphaFoldDB" id="A0A1S1V6W3"/>
<feature type="transmembrane region" description="Helical" evidence="1">
    <location>
        <begin position="7"/>
        <end position="31"/>
    </location>
</feature>
<gene>
    <name evidence="2" type="ORF">EUAN_14190</name>
</gene>
<keyword evidence="1" id="KW-0812">Transmembrane</keyword>
<sequence length="76" mass="8624">MKIQRRYASLLSGFLISLSLSLSISLVITMMNMTPWDVFLSTWLKSSLRGLSIGYPLGRIFVPVMINLVEKMVEDD</sequence>
<keyword evidence="1" id="KW-1133">Transmembrane helix</keyword>
<proteinExistence type="predicted"/>
<reference evidence="2 3" key="1">
    <citation type="submission" date="2016-09" db="EMBL/GenBank/DDBJ databases">
        <title>Genome sequence of Eubacterium angustum.</title>
        <authorList>
            <person name="Poehlein A."/>
            <person name="Daniel R."/>
        </authorList>
    </citation>
    <scope>NUCLEOTIDE SEQUENCE [LARGE SCALE GENOMIC DNA]</scope>
    <source>
        <strain evidence="2 3">DSM 1989</strain>
    </source>
</reference>
<dbReference type="RefSeq" id="WP_071063065.1">
    <property type="nucleotide sequence ID" value="NZ_MKIE01000004.1"/>
</dbReference>
<evidence type="ECO:0000256" key="1">
    <source>
        <dbReference type="SAM" id="Phobius"/>
    </source>
</evidence>
<organism evidence="2 3">
    <name type="scientific">Andreesenia angusta</name>
    <dbReference type="NCBI Taxonomy" id="39480"/>
    <lineage>
        <taxon>Bacteria</taxon>
        <taxon>Bacillati</taxon>
        <taxon>Bacillota</taxon>
        <taxon>Tissierellia</taxon>
        <taxon>Tissierellales</taxon>
        <taxon>Gottschalkiaceae</taxon>
        <taxon>Andreesenia</taxon>
    </lineage>
</organism>
<keyword evidence="3" id="KW-1185">Reference proteome</keyword>
<name>A0A1S1V6W3_9FIRM</name>
<dbReference type="Pfam" id="PF11391">
    <property type="entry name" value="DUF2798"/>
    <property type="match status" value="1"/>
</dbReference>
<comment type="caution">
    <text evidence="2">The sequence shown here is derived from an EMBL/GenBank/DDBJ whole genome shotgun (WGS) entry which is preliminary data.</text>
</comment>
<protein>
    <recommendedName>
        <fullName evidence="4">DUF2798 domain-containing protein</fullName>
    </recommendedName>
</protein>
<dbReference type="STRING" id="39480.EUAN_14190"/>
<dbReference type="Proteomes" id="UP000180254">
    <property type="component" value="Unassembled WGS sequence"/>
</dbReference>
<accession>A0A1S1V6W3</accession>
<evidence type="ECO:0000313" key="3">
    <source>
        <dbReference type="Proteomes" id="UP000180254"/>
    </source>
</evidence>
<evidence type="ECO:0008006" key="4">
    <source>
        <dbReference type="Google" id="ProtNLM"/>
    </source>
</evidence>
<evidence type="ECO:0000313" key="2">
    <source>
        <dbReference type="EMBL" id="OHW62348.1"/>
    </source>
</evidence>
<dbReference type="InterPro" id="IPR021529">
    <property type="entry name" value="DUF2798"/>
</dbReference>
<keyword evidence="1" id="KW-0472">Membrane</keyword>